<protein>
    <submittedName>
        <fullName evidence="1">Uncharacterized protein</fullName>
    </submittedName>
</protein>
<dbReference type="AlphaFoldDB" id="A0A5B0G6Y1"/>
<reference evidence="1 2" key="1">
    <citation type="submission" date="2019-08" db="EMBL/GenBank/DDBJ databases">
        <title>Paraburkholderia sp. DCY113.</title>
        <authorList>
            <person name="Kang J."/>
        </authorList>
    </citation>
    <scope>NUCLEOTIDE SEQUENCE [LARGE SCALE GENOMIC DNA]</scope>
    <source>
        <strain evidence="1 2">DCY113</strain>
    </source>
</reference>
<sequence length="66" mass="7712">MALLESRKTMSIGFPAQSSLHWIERLMRVGMRQTHLQSRLWSHGGYFPARIVPPMATPRELQMARY</sequence>
<dbReference type="EMBL" id="VTUZ01000060">
    <property type="protein sequence ID" value="KAA0998351.1"/>
    <property type="molecule type" value="Genomic_DNA"/>
</dbReference>
<name>A0A5B0G6Y1_9BURK</name>
<gene>
    <name evidence="1" type="ORF">FVF58_45070</name>
</gene>
<dbReference type="Proteomes" id="UP000325273">
    <property type="component" value="Unassembled WGS sequence"/>
</dbReference>
<evidence type="ECO:0000313" key="1">
    <source>
        <dbReference type="EMBL" id="KAA0998351.1"/>
    </source>
</evidence>
<comment type="caution">
    <text evidence="1">The sequence shown here is derived from an EMBL/GenBank/DDBJ whole genome shotgun (WGS) entry which is preliminary data.</text>
</comment>
<evidence type="ECO:0000313" key="2">
    <source>
        <dbReference type="Proteomes" id="UP000325273"/>
    </source>
</evidence>
<proteinExistence type="predicted"/>
<accession>A0A5B0G6Y1</accession>
<organism evidence="1 2">
    <name type="scientific">Paraburkholderia panacisoli</name>
    <dbReference type="NCBI Taxonomy" id="2603818"/>
    <lineage>
        <taxon>Bacteria</taxon>
        <taxon>Pseudomonadati</taxon>
        <taxon>Pseudomonadota</taxon>
        <taxon>Betaproteobacteria</taxon>
        <taxon>Burkholderiales</taxon>
        <taxon>Burkholderiaceae</taxon>
        <taxon>Paraburkholderia</taxon>
    </lineage>
</organism>
<keyword evidence="2" id="KW-1185">Reference proteome</keyword>
<dbReference type="RefSeq" id="WP_149676047.1">
    <property type="nucleotide sequence ID" value="NZ_VTUZ01000060.1"/>
</dbReference>